<name>A0AA35RWH8_GEOBA</name>
<reference evidence="1" key="1">
    <citation type="submission" date="2023-03" db="EMBL/GenBank/DDBJ databases">
        <authorList>
            <person name="Steffen K."/>
            <person name="Cardenas P."/>
        </authorList>
    </citation>
    <scope>NUCLEOTIDE SEQUENCE</scope>
</reference>
<keyword evidence="2" id="KW-1185">Reference proteome</keyword>
<protein>
    <submittedName>
        <fullName evidence="1">Uncharacterized protein</fullName>
    </submittedName>
</protein>
<evidence type="ECO:0000313" key="1">
    <source>
        <dbReference type="EMBL" id="CAI8018544.1"/>
    </source>
</evidence>
<dbReference type="EMBL" id="CASHTH010001697">
    <property type="protein sequence ID" value="CAI8018544.1"/>
    <property type="molecule type" value="Genomic_DNA"/>
</dbReference>
<dbReference type="AlphaFoldDB" id="A0AA35RWH8"/>
<evidence type="ECO:0000313" key="2">
    <source>
        <dbReference type="Proteomes" id="UP001174909"/>
    </source>
</evidence>
<sequence length="92" mass="9976">NGCATNSASRARARACPQAAVRKKWSEDHRASMQAPVQQQGSRLAAGAPRVLPFVPQNEVVHGRWGWGRAAWTTTVLSDRDDTSCPASCPYI</sequence>
<feature type="non-terminal residue" evidence="1">
    <location>
        <position position="92"/>
    </location>
</feature>
<organism evidence="1 2">
    <name type="scientific">Geodia barretti</name>
    <name type="common">Barrett's horny sponge</name>
    <dbReference type="NCBI Taxonomy" id="519541"/>
    <lineage>
        <taxon>Eukaryota</taxon>
        <taxon>Metazoa</taxon>
        <taxon>Porifera</taxon>
        <taxon>Demospongiae</taxon>
        <taxon>Heteroscleromorpha</taxon>
        <taxon>Tetractinellida</taxon>
        <taxon>Astrophorina</taxon>
        <taxon>Geodiidae</taxon>
        <taxon>Geodia</taxon>
    </lineage>
</organism>
<gene>
    <name evidence="1" type="ORF">GBAR_LOCUS11250</name>
</gene>
<proteinExistence type="predicted"/>
<accession>A0AA35RWH8</accession>
<dbReference type="Proteomes" id="UP001174909">
    <property type="component" value="Unassembled WGS sequence"/>
</dbReference>
<comment type="caution">
    <text evidence="1">The sequence shown here is derived from an EMBL/GenBank/DDBJ whole genome shotgun (WGS) entry which is preliminary data.</text>
</comment>